<keyword evidence="2 5" id="KW-0808">Transferase</keyword>
<keyword evidence="5" id="KW-0963">Cytoplasm</keyword>
<dbReference type="NCBIfam" id="NF003950">
    <property type="entry name" value="PRK05450.1-3"/>
    <property type="match status" value="1"/>
</dbReference>
<keyword evidence="4 5" id="KW-0448">Lipopolysaccharide biosynthesis</keyword>
<dbReference type="InterPro" id="IPR029044">
    <property type="entry name" value="Nucleotide-diphossugar_trans"/>
</dbReference>
<evidence type="ECO:0000256" key="5">
    <source>
        <dbReference type="HAMAP-Rule" id="MF_00057"/>
    </source>
</evidence>
<comment type="catalytic activity">
    <reaction evidence="5">
        <text>3-deoxy-alpha-D-manno-oct-2-ulosonate + CTP = CMP-3-deoxy-beta-D-manno-octulosonate + diphosphate</text>
        <dbReference type="Rhea" id="RHEA:23448"/>
        <dbReference type="ChEBI" id="CHEBI:33019"/>
        <dbReference type="ChEBI" id="CHEBI:37563"/>
        <dbReference type="ChEBI" id="CHEBI:85986"/>
        <dbReference type="ChEBI" id="CHEBI:85987"/>
        <dbReference type="EC" id="2.7.7.38"/>
    </reaction>
</comment>
<dbReference type="FunFam" id="3.90.550.10:FF:000011">
    <property type="entry name" value="3-deoxy-manno-octulosonate cytidylyltransferase"/>
    <property type="match status" value="1"/>
</dbReference>
<dbReference type="NCBIfam" id="TIGR00466">
    <property type="entry name" value="kdsB"/>
    <property type="match status" value="1"/>
</dbReference>
<dbReference type="EC" id="2.7.7.38" evidence="5"/>
<protein>
    <recommendedName>
        <fullName evidence="5">3-deoxy-manno-octulosonate cytidylyltransferase</fullName>
        <ecNumber evidence="5">2.7.7.38</ecNumber>
    </recommendedName>
    <alternativeName>
        <fullName evidence="5">CMP-2-keto-3-deoxyoctulosonic acid synthase</fullName>
        <shortName evidence="5">CKS</shortName>
        <shortName evidence="5">CMP-KDO synthase</shortName>
    </alternativeName>
</protein>
<dbReference type="GO" id="GO:0005829">
    <property type="term" value="C:cytosol"/>
    <property type="evidence" value="ECO:0007669"/>
    <property type="project" value="TreeGrafter"/>
</dbReference>
<sequence length="247" mass="28212">MSVNFNIVIPARLASTRLERKLLKEINGKTIIQRTWERSKSTKANSVVVATDSKEIYEHIKEIGGVPFLSDKDHSSGTDRICEYVESASMGEDELVINLQADEPLIDVDAVNNLAEFMSVNLHPYATICKKFYQDDDIDDENRVKVVFDNNGKALYFSRAKIPFSAEEGTEMFHHIGVYGYKVSFLKKFSSLPNSKLEKIEKLEQLRALENGYDIHVLEVETFEAWGIDTPEDLEKFRNHITEIESN</sequence>
<dbReference type="Proteomes" id="UP001056381">
    <property type="component" value="Chromosome"/>
</dbReference>
<evidence type="ECO:0000313" key="7">
    <source>
        <dbReference type="Proteomes" id="UP001056381"/>
    </source>
</evidence>
<comment type="subcellular location">
    <subcellularLocation>
        <location evidence="5">Cytoplasm</location>
    </subcellularLocation>
    <subcellularLocation>
        <location evidence="1">Membrane</location>
    </subcellularLocation>
</comment>
<evidence type="ECO:0000256" key="4">
    <source>
        <dbReference type="ARBA" id="ARBA00022985"/>
    </source>
</evidence>
<reference evidence="6" key="1">
    <citation type="submission" date="2022-05" db="EMBL/GenBank/DDBJ databases">
        <title>Single-amplified genomics reveal most streamlined microbe among free-living bacteria.</title>
        <authorList>
            <person name="Roda-Garcia J."/>
            <person name="Haro-Moreno J.M."/>
            <person name="Rodriguez-Valera F."/>
            <person name="Almagro-Moreno S."/>
            <person name="Lopez-Perez M."/>
        </authorList>
    </citation>
    <scope>NUCLEOTIDE SEQUENCE</scope>
    <source>
        <strain evidence="6">TMED112-D2-2</strain>
    </source>
</reference>
<dbReference type="EMBL" id="CP097966">
    <property type="protein sequence ID" value="URQ63617.1"/>
    <property type="molecule type" value="Genomic_DNA"/>
</dbReference>
<dbReference type="GO" id="GO:0016020">
    <property type="term" value="C:membrane"/>
    <property type="evidence" value="ECO:0007669"/>
    <property type="project" value="UniProtKB-SubCell"/>
</dbReference>
<comment type="similarity">
    <text evidence="5">Belongs to the KdsB family.</text>
</comment>
<gene>
    <name evidence="5 6" type="primary">kdsB</name>
    <name evidence="6" type="ORF">M9B40_02320</name>
</gene>
<dbReference type="InterPro" id="IPR003329">
    <property type="entry name" value="Cytidylyl_trans"/>
</dbReference>
<dbReference type="Gene3D" id="3.90.550.10">
    <property type="entry name" value="Spore Coat Polysaccharide Biosynthesis Protein SpsA, Chain A"/>
    <property type="match status" value="1"/>
</dbReference>
<dbReference type="CDD" id="cd02517">
    <property type="entry name" value="CMP-KDO-Synthetase"/>
    <property type="match status" value="1"/>
</dbReference>
<evidence type="ECO:0000313" key="6">
    <source>
        <dbReference type="EMBL" id="URQ63617.1"/>
    </source>
</evidence>
<dbReference type="PANTHER" id="PTHR42866:SF2">
    <property type="entry name" value="3-DEOXY-MANNO-OCTULOSONATE CYTIDYLYLTRANSFERASE, MITOCHONDRIAL"/>
    <property type="match status" value="1"/>
</dbReference>
<dbReference type="InterPro" id="IPR004528">
    <property type="entry name" value="KdsB"/>
</dbReference>
<accession>A0A9Q8X2U9</accession>
<comment type="function">
    <text evidence="5">Activates KDO (a required 8-carbon sugar) for incorporation into bacterial lipopolysaccharide in Gram-negative bacteria.</text>
</comment>
<dbReference type="GO" id="GO:0009103">
    <property type="term" value="P:lipopolysaccharide biosynthetic process"/>
    <property type="evidence" value="ECO:0007669"/>
    <property type="project" value="UniProtKB-UniRule"/>
</dbReference>
<dbReference type="HAMAP" id="MF_00057">
    <property type="entry name" value="KdsB"/>
    <property type="match status" value="1"/>
</dbReference>
<dbReference type="PANTHER" id="PTHR42866">
    <property type="entry name" value="3-DEOXY-MANNO-OCTULOSONATE CYTIDYLYLTRANSFERASE"/>
    <property type="match status" value="1"/>
</dbReference>
<evidence type="ECO:0000256" key="3">
    <source>
        <dbReference type="ARBA" id="ARBA00022695"/>
    </source>
</evidence>
<keyword evidence="7" id="KW-1185">Reference proteome</keyword>
<comment type="pathway">
    <text evidence="5">Nucleotide-sugar biosynthesis; CMP-3-deoxy-D-manno-octulosonate biosynthesis; CMP-3-deoxy-D-manno-octulosonate from 3-deoxy-D-manno-octulosonate and CTP: step 1/1.</text>
</comment>
<organism evidence="6 7">
    <name type="scientific">SAR86 cluster bacterium</name>
    <dbReference type="NCBI Taxonomy" id="2030880"/>
    <lineage>
        <taxon>Bacteria</taxon>
        <taxon>Pseudomonadati</taxon>
        <taxon>Pseudomonadota</taxon>
        <taxon>Gammaproteobacteria</taxon>
        <taxon>SAR86 cluster</taxon>
    </lineage>
</organism>
<dbReference type="Pfam" id="PF02348">
    <property type="entry name" value="CTP_transf_3"/>
    <property type="match status" value="1"/>
</dbReference>
<evidence type="ECO:0000256" key="2">
    <source>
        <dbReference type="ARBA" id="ARBA00022679"/>
    </source>
</evidence>
<dbReference type="NCBIfam" id="NF003952">
    <property type="entry name" value="PRK05450.1-5"/>
    <property type="match status" value="1"/>
</dbReference>
<dbReference type="SUPFAM" id="SSF53448">
    <property type="entry name" value="Nucleotide-diphospho-sugar transferases"/>
    <property type="match status" value="1"/>
</dbReference>
<dbReference type="GO" id="GO:0033468">
    <property type="term" value="P:CMP-keto-3-deoxy-D-manno-octulosonic acid biosynthetic process"/>
    <property type="evidence" value="ECO:0007669"/>
    <property type="project" value="UniProtKB-UniRule"/>
</dbReference>
<dbReference type="AlphaFoldDB" id="A0A9Q8X2U9"/>
<name>A0A9Q8X2U9_9GAMM</name>
<proteinExistence type="inferred from homology"/>
<keyword evidence="3 5" id="KW-0548">Nucleotidyltransferase</keyword>
<dbReference type="GO" id="GO:0008690">
    <property type="term" value="F:3-deoxy-manno-octulosonate cytidylyltransferase activity"/>
    <property type="evidence" value="ECO:0007669"/>
    <property type="project" value="UniProtKB-UniRule"/>
</dbReference>
<evidence type="ECO:0000256" key="1">
    <source>
        <dbReference type="ARBA" id="ARBA00004370"/>
    </source>
</evidence>